<reference evidence="3 4" key="1">
    <citation type="submission" date="2018-06" db="EMBL/GenBank/DDBJ databases">
        <authorList>
            <consortium name="Pathogen Informatics"/>
            <person name="Doyle S."/>
        </authorList>
    </citation>
    <scope>NUCLEOTIDE SEQUENCE [LARGE SCALE GENOMIC DNA]</scope>
    <source>
        <strain evidence="3 4">NCTC13043</strain>
    </source>
</reference>
<gene>
    <name evidence="3" type="ORF">NCTC13043_00162</name>
</gene>
<keyword evidence="1" id="KW-0732">Signal</keyword>
<dbReference type="EMBL" id="UGTP01000001">
    <property type="protein sequence ID" value="SUC11319.1"/>
    <property type="molecule type" value="Genomic_DNA"/>
</dbReference>
<sequence length="1500" mass="165951">MKKAFFSLACMFLLIGNIAFAQKQLENPCMSSQRFVSQQKNCIDERENETSTMFIKENSFKSPHSELIDVPLQGKKLTSSIQLSSLSAIKQPVLKTNSGAEIWVNVTYAPGMSAATDRSISSFSTTTPKNLTPLIKGNFMFYNGIGLVDGKLYAGYNAVSKDKKYTPTLYTIDTNTWKLIGAEVLNDYSLMSFETAMATDGTIYGEFYSVDGKSKEIGIIDYPNKTRSTLFKTNKYYIAMGITKAGMLYGIATDGFLYRIDKEAGTETLIGPTGITLSDSSGAFFFQTGEIDQTDDTFYWLGTDQKKQSTSLYTVDLNTGAATEIYKFGQYTFSGMIIQQPKALGGAPAKVTDLSLMFIDGDTTGSVVFTAPTLSYDGQILNSNLSYKILVDGKETATGTTSPGKNETVPVTVSTDMHTFEVVTSNEIGSSPTTKLSKWIGYDEPQTASNIVMELDKQSGNAYVYWEAPVKGIHNGFIGSIYYDIYRIGNGERKLISENYNDTYIEDQITLGDYTNYKYGIVAKNGEQHSKMAFSNSEKLGSSFNVPYLEDFESADNFSIWTVVDVNNDRVESEFGTRAAWIYDNRTKSASYTFGPKLADDWLISPPIKLKAGKTYTIGLSAKGRSGQSKVYPERFEMKMGKGTNVENMTINVLPETNINSATYQKYENNQIKVDTDGDYHLGIHAISTTEGWTLYVDSIIVEQIPIAEAPDSVGNLKVIADSTGQLRTNIFFNAPIKTVGGTILTKPITKIELRRDNKIINTFNNVLPNTIIEYEDTKVSLGSHTYTVLPFIEGEQGRKQEAVVYVGVDIPEHVKNIKVADKDSSVKITWDKVGNTGVIGGLVIADNVDYEVWNTASYNGTMLLGEKLSTIHNGTSADLPFNTNEGKQGIAYWAVRAVNIAGAGEARMSGLLIGKAYSLPFKESVTKGQLNNYWNFNSTGGGVKMQISAEASDGDNYAFTIDSPSSDEYGELYSGKISLAGAEKPTLTLDVKGTDSQNTIGIYVVKPDGTETLADVISPKTGYTTYKIDLTQYKTERYIRLGLFETFNSPGNITFDNINIVDMNSYDLKVSDFYVPETVHTGDSAIIRLSVKNYGLQTAKSYAVRITMDNKELMNTIVEQPLPSMHEQAFETSIPTTIFDEAGSRAIKAEIIYTLDEIPENNIAERILNVLISQAVAPENLLAEQTEKGIKLTWNAPHETTRPITEDFEDENIFVPFSLGGVTETTHEGSFGDWKIIDGDGQVTDAWGAVTYKNSAKPHAWQVINPETVFGANIYDKDKAHSGNQYLISFCPVKGAANDWLISPELPGVEQTITFYVKCLSLMYGDETYEVLYSTTDRNIESFIKVENTENPNMDWTQRFFTLPNKTKYFAIHHTATDAFGLLLDDINYSVKGDKVKKYNIYLDKKLIATVEGENTTYIVNRPLTDEDHLFSVTAIYGDNIESAPVSIRTAVSIIDSPHVSNQNFTIYTVSGKLVRKNSNSIKGLRGVYIIDGKKIMIR</sequence>
<feature type="domain" description="Cleaved adhesin" evidence="2">
    <location>
        <begin position="1275"/>
        <end position="1389"/>
    </location>
</feature>
<dbReference type="Gene3D" id="2.60.120.200">
    <property type="match status" value="2"/>
</dbReference>
<feature type="chain" id="PRO_5016706197" evidence="1">
    <location>
        <begin position="22"/>
        <end position="1500"/>
    </location>
</feature>
<dbReference type="GeneID" id="78569910"/>
<proteinExistence type="predicted"/>
<protein>
    <submittedName>
        <fullName evidence="3">Cleaved Adhesin Domain</fullName>
    </submittedName>
</protein>
<dbReference type="NCBIfam" id="NF038128">
    <property type="entry name" value="choice_anch_J"/>
    <property type="match status" value="2"/>
</dbReference>
<dbReference type="Pfam" id="PF07675">
    <property type="entry name" value="Cleaved_Adhesin"/>
    <property type="match status" value="1"/>
</dbReference>
<dbReference type="OrthoDB" id="1086190at2"/>
<evidence type="ECO:0000313" key="4">
    <source>
        <dbReference type="Proteomes" id="UP000254235"/>
    </source>
</evidence>
<accession>A0A379EY40</accession>
<dbReference type="InterPro" id="IPR013783">
    <property type="entry name" value="Ig-like_fold"/>
</dbReference>
<dbReference type="Gene3D" id="2.60.120.260">
    <property type="entry name" value="Galactose-binding domain-like"/>
    <property type="match status" value="1"/>
</dbReference>
<evidence type="ECO:0000259" key="2">
    <source>
        <dbReference type="Pfam" id="PF07675"/>
    </source>
</evidence>
<dbReference type="SUPFAM" id="SSF82171">
    <property type="entry name" value="DPP6 N-terminal domain-like"/>
    <property type="match status" value="1"/>
</dbReference>
<dbReference type="Gene3D" id="2.60.40.10">
    <property type="entry name" value="Immunoglobulins"/>
    <property type="match status" value="1"/>
</dbReference>
<organism evidence="3 4">
    <name type="scientific">Prevotella pallens</name>
    <dbReference type="NCBI Taxonomy" id="60133"/>
    <lineage>
        <taxon>Bacteria</taxon>
        <taxon>Pseudomonadati</taxon>
        <taxon>Bacteroidota</taxon>
        <taxon>Bacteroidia</taxon>
        <taxon>Bacteroidales</taxon>
        <taxon>Prevotellaceae</taxon>
        <taxon>Prevotella</taxon>
    </lineage>
</organism>
<dbReference type="Proteomes" id="UP000254235">
    <property type="component" value="Unassembled WGS sequence"/>
</dbReference>
<dbReference type="InterPro" id="IPR011628">
    <property type="entry name" value="Cleaved_adhesin"/>
</dbReference>
<name>A0A379EY40_9BACT</name>
<dbReference type="RefSeq" id="WP_115082686.1">
    <property type="nucleotide sequence ID" value="NZ_UGTP01000001.1"/>
</dbReference>
<evidence type="ECO:0000256" key="1">
    <source>
        <dbReference type="SAM" id="SignalP"/>
    </source>
</evidence>
<feature type="signal peptide" evidence="1">
    <location>
        <begin position="1"/>
        <end position="21"/>
    </location>
</feature>
<evidence type="ECO:0000313" key="3">
    <source>
        <dbReference type="EMBL" id="SUC11319.1"/>
    </source>
</evidence>